<evidence type="ECO:0000313" key="4">
    <source>
        <dbReference type="Proteomes" id="UP001180503"/>
    </source>
</evidence>
<gene>
    <name evidence="3" type="ORF">RM528_29225</name>
</gene>
<accession>A0ABU2QN89</accession>
<reference evidence="4" key="1">
    <citation type="submission" date="2023-07" db="EMBL/GenBank/DDBJ databases">
        <title>30 novel species of actinomycetes from the DSMZ collection.</title>
        <authorList>
            <person name="Nouioui I."/>
        </authorList>
    </citation>
    <scope>NUCLEOTIDE SEQUENCE [LARGE SCALE GENOMIC DNA]</scope>
    <source>
        <strain evidence="4">DSM 41635</strain>
    </source>
</reference>
<protein>
    <submittedName>
        <fullName evidence="3">Uncharacterized protein</fullName>
    </submittedName>
</protein>
<evidence type="ECO:0000313" key="3">
    <source>
        <dbReference type="EMBL" id="MDT0405924.1"/>
    </source>
</evidence>
<evidence type="ECO:0000256" key="2">
    <source>
        <dbReference type="SAM" id="Phobius"/>
    </source>
</evidence>
<proteinExistence type="predicted"/>
<evidence type="ECO:0000256" key="1">
    <source>
        <dbReference type="SAM" id="MobiDB-lite"/>
    </source>
</evidence>
<dbReference type="RefSeq" id="WP_030221151.1">
    <property type="nucleotide sequence ID" value="NZ_JAVRFB010000030.1"/>
</dbReference>
<organism evidence="3 4">
    <name type="scientific">Streptomyces edwardsiae</name>
    <dbReference type="NCBI Taxonomy" id="3075527"/>
    <lineage>
        <taxon>Bacteria</taxon>
        <taxon>Bacillati</taxon>
        <taxon>Actinomycetota</taxon>
        <taxon>Actinomycetes</taxon>
        <taxon>Kitasatosporales</taxon>
        <taxon>Streptomycetaceae</taxon>
        <taxon>Streptomyces</taxon>
    </lineage>
</organism>
<keyword evidence="2" id="KW-0812">Transmembrane</keyword>
<keyword evidence="2" id="KW-0472">Membrane</keyword>
<name>A0ABU2QN89_9ACTN</name>
<feature type="compositionally biased region" description="Gly residues" evidence="1">
    <location>
        <begin position="174"/>
        <end position="187"/>
    </location>
</feature>
<comment type="caution">
    <text evidence="3">The sequence shown here is derived from an EMBL/GenBank/DDBJ whole genome shotgun (WGS) entry which is preliminary data.</text>
</comment>
<feature type="transmembrane region" description="Helical" evidence="2">
    <location>
        <begin position="56"/>
        <end position="78"/>
    </location>
</feature>
<feature type="region of interest" description="Disordered" evidence="1">
    <location>
        <begin position="155"/>
        <end position="187"/>
    </location>
</feature>
<dbReference type="EMBL" id="JAVRFB010000030">
    <property type="protein sequence ID" value="MDT0405924.1"/>
    <property type="molecule type" value="Genomic_DNA"/>
</dbReference>
<dbReference type="Proteomes" id="UP001180503">
    <property type="component" value="Unassembled WGS sequence"/>
</dbReference>
<keyword evidence="2" id="KW-1133">Transmembrane helix</keyword>
<sequence length="187" mass="19418">MDGESEAEHEEESESRAAAPSQRRLWTLVGAICGTGVGVGLIWFGPEVTAEDLEQIAKVAVIGYLSAGLAALSFLGAAKMRWRDRGRQVPLPSPVLTPTVHQRELRTAAQEIEQDDIDDTVDDVARFLSEPTTAAAPSTQAAATTVKGLTEIFLALGPPPPGTAKEHGSDAPGPSGGVGAGPRGKNA</sequence>
<feature type="transmembrane region" description="Helical" evidence="2">
    <location>
        <begin position="25"/>
        <end position="44"/>
    </location>
</feature>